<reference evidence="1 2" key="1">
    <citation type="journal article" date="2013" name="Int. J. Syst. Evol. Microbiol.">
        <title>Tumebacillus flagellatus sp. nov., an alpha-amylase/pullulanase-producing bacterium isolated from cassava wastewater.</title>
        <authorList>
            <person name="Wang Q."/>
            <person name="Xie N."/>
            <person name="Qin Y."/>
            <person name="Shen N."/>
            <person name="Zhu J."/>
            <person name="Mi H."/>
            <person name="Huang R."/>
        </authorList>
    </citation>
    <scope>NUCLEOTIDE SEQUENCE [LARGE SCALE GENOMIC DNA]</scope>
    <source>
        <strain evidence="1 2">GST4</strain>
    </source>
</reference>
<dbReference type="Proteomes" id="UP000027931">
    <property type="component" value="Unassembled WGS sequence"/>
</dbReference>
<dbReference type="AlphaFoldDB" id="A0A074MGE4"/>
<gene>
    <name evidence="1" type="ORF">EL26_01865</name>
</gene>
<proteinExistence type="predicted"/>
<name>A0A074MGE4_9BACL</name>
<protein>
    <recommendedName>
        <fullName evidence="3">Nucleoside 2-deoxyribosyltransferase</fullName>
    </recommendedName>
</protein>
<dbReference type="SUPFAM" id="SSF52309">
    <property type="entry name" value="N-(deoxy)ribosyltransferase-like"/>
    <property type="match status" value="1"/>
</dbReference>
<organism evidence="1 2">
    <name type="scientific">Tumebacillus flagellatus</name>
    <dbReference type="NCBI Taxonomy" id="1157490"/>
    <lineage>
        <taxon>Bacteria</taxon>
        <taxon>Bacillati</taxon>
        <taxon>Bacillota</taxon>
        <taxon>Bacilli</taxon>
        <taxon>Bacillales</taxon>
        <taxon>Alicyclobacillaceae</taxon>
        <taxon>Tumebacillus</taxon>
    </lineage>
</organism>
<evidence type="ECO:0000313" key="1">
    <source>
        <dbReference type="EMBL" id="KEO84782.1"/>
    </source>
</evidence>
<dbReference type="Gene3D" id="3.40.50.450">
    <property type="match status" value="1"/>
</dbReference>
<dbReference type="EMBL" id="JMIR01000002">
    <property type="protein sequence ID" value="KEO84782.1"/>
    <property type="molecule type" value="Genomic_DNA"/>
</dbReference>
<evidence type="ECO:0008006" key="3">
    <source>
        <dbReference type="Google" id="ProtNLM"/>
    </source>
</evidence>
<dbReference type="RefSeq" id="WP_052035874.1">
    <property type="nucleotide sequence ID" value="NZ_JMIR01000002.1"/>
</dbReference>
<accession>A0A074MGE4</accession>
<dbReference type="eggNOG" id="ENOG5032NJC">
    <property type="taxonomic scope" value="Bacteria"/>
</dbReference>
<evidence type="ECO:0000313" key="2">
    <source>
        <dbReference type="Proteomes" id="UP000027931"/>
    </source>
</evidence>
<dbReference type="STRING" id="1157490.EL26_01865"/>
<keyword evidence="2" id="KW-1185">Reference proteome</keyword>
<sequence>MKIYLASSWKNAEKVKNITGILRNFGHEVDAFCDSSTGRFVFNFGQLPDVTSHNAMTILAEESVQRAFAEDKKWIDWADCVLLVRPAGKSAHLEAGYAKGAGKLLIIYEEQFENGDFDVMYGFADLVTDNFAWVVRMLEEHDAMRERTDN</sequence>
<comment type="caution">
    <text evidence="1">The sequence shown here is derived from an EMBL/GenBank/DDBJ whole genome shotgun (WGS) entry which is preliminary data.</text>
</comment>